<dbReference type="PROSITE" id="PS00194">
    <property type="entry name" value="THIOREDOXIN_1"/>
    <property type="match status" value="1"/>
</dbReference>
<keyword evidence="3" id="KW-1185">Reference proteome</keyword>
<dbReference type="Proteomes" id="UP000594468">
    <property type="component" value="Chromosome"/>
</dbReference>
<reference evidence="2 3" key="1">
    <citation type="submission" date="2020-02" db="EMBL/GenBank/DDBJ databases">
        <authorList>
            <person name="Zheng R.K."/>
            <person name="Sun C.M."/>
        </authorList>
    </citation>
    <scope>NUCLEOTIDE SEQUENCE [LARGE SCALE GENOMIC DNA]</scope>
    <source>
        <strain evidence="3">rifampicinis</strain>
    </source>
</reference>
<dbReference type="Gene3D" id="3.40.30.10">
    <property type="entry name" value="Glutaredoxin"/>
    <property type="match status" value="1"/>
</dbReference>
<dbReference type="AlphaFoldDB" id="A0A7S8E6G8"/>
<organism evidence="2 3">
    <name type="scientific">Phototrophicus methaneseepsis</name>
    <dbReference type="NCBI Taxonomy" id="2710758"/>
    <lineage>
        <taxon>Bacteria</taxon>
        <taxon>Bacillati</taxon>
        <taxon>Chloroflexota</taxon>
        <taxon>Candidatus Thermofontia</taxon>
        <taxon>Phototrophicales</taxon>
        <taxon>Phototrophicaceae</taxon>
        <taxon>Phototrophicus</taxon>
    </lineage>
</organism>
<feature type="domain" description="Thioredoxin" evidence="1">
    <location>
        <begin position="24"/>
        <end position="161"/>
    </location>
</feature>
<dbReference type="InterPro" id="IPR017937">
    <property type="entry name" value="Thioredoxin_CS"/>
</dbReference>
<sequence>MAGCNANEPQVTTYRIEQAPPTATEEPFYAWDFTLTTLDDTIVTLSDLRGQWVIINFWATWCEPCQQEIPFLNDLHTSQPDLVVLGVNVREEKALVQQFAHEYALAFPILLHPDDQMLINYNVMGLPQTLLVDPTGIVKLRQFGPLDIETFKAELFPQMRDT</sequence>
<accession>A0A7S8E6G8</accession>
<evidence type="ECO:0000313" key="3">
    <source>
        <dbReference type="Proteomes" id="UP000594468"/>
    </source>
</evidence>
<gene>
    <name evidence="2" type="ORF">G4Y79_16325</name>
</gene>
<dbReference type="PROSITE" id="PS51352">
    <property type="entry name" value="THIOREDOXIN_2"/>
    <property type="match status" value="1"/>
</dbReference>
<dbReference type="InterPro" id="IPR000866">
    <property type="entry name" value="AhpC/TSA"/>
</dbReference>
<name>A0A7S8E6G8_9CHLR</name>
<proteinExistence type="predicted"/>
<dbReference type="PANTHER" id="PTHR42852">
    <property type="entry name" value="THIOL:DISULFIDE INTERCHANGE PROTEIN DSBE"/>
    <property type="match status" value="1"/>
</dbReference>
<dbReference type="PANTHER" id="PTHR42852:SF17">
    <property type="entry name" value="THIOREDOXIN-LIKE PROTEIN HI_1115"/>
    <property type="match status" value="1"/>
</dbReference>
<dbReference type="InterPro" id="IPR050553">
    <property type="entry name" value="Thioredoxin_ResA/DsbE_sf"/>
</dbReference>
<dbReference type="EMBL" id="CP062983">
    <property type="protein sequence ID" value="QPC81266.1"/>
    <property type="molecule type" value="Genomic_DNA"/>
</dbReference>
<dbReference type="Pfam" id="PF00578">
    <property type="entry name" value="AhpC-TSA"/>
    <property type="match status" value="1"/>
</dbReference>
<dbReference type="InterPro" id="IPR036249">
    <property type="entry name" value="Thioredoxin-like_sf"/>
</dbReference>
<protein>
    <submittedName>
        <fullName evidence="2">TlpA family protein disulfide reductase</fullName>
    </submittedName>
</protein>
<dbReference type="CDD" id="cd02966">
    <property type="entry name" value="TlpA_like_family"/>
    <property type="match status" value="1"/>
</dbReference>
<dbReference type="SUPFAM" id="SSF52833">
    <property type="entry name" value="Thioredoxin-like"/>
    <property type="match status" value="1"/>
</dbReference>
<dbReference type="RefSeq" id="WP_195169339.1">
    <property type="nucleotide sequence ID" value="NZ_CP062983.1"/>
</dbReference>
<dbReference type="GO" id="GO:0016209">
    <property type="term" value="F:antioxidant activity"/>
    <property type="evidence" value="ECO:0007669"/>
    <property type="project" value="InterPro"/>
</dbReference>
<dbReference type="KEGG" id="pmet:G4Y79_16325"/>
<dbReference type="GO" id="GO:0016491">
    <property type="term" value="F:oxidoreductase activity"/>
    <property type="evidence" value="ECO:0007669"/>
    <property type="project" value="InterPro"/>
</dbReference>
<evidence type="ECO:0000313" key="2">
    <source>
        <dbReference type="EMBL" id="QPC81266.1"/>
    </source>
</evidence>
<evidence type="ECO:0000259" key="1">
    <source>
        <dbReference type="PROSITE" id="PS51352"/>
    </source>
</evidence>
<dbReference type="InterPro" id="IPR013766">
    <property type="entry name" value="Thioredoxin_domain"/>
</dbReference>